<gene>
    <name evidence="2" type="ORF">CCY01nite_07530</name>
</gene>
<dbReference type="Proteomes" id="UP000321436">
    <property type="component" value="Unassembled WGS sequence"/>
</dbReference>
<evidence type="ECO:0000313" key="3">
    <source>
        <dbReference type="Proteomes" id="UP000321436"/>
    </source>
</evidence>
<proteinExistence type="predicted"/>
<reference evidence="2 3" key="1">
    <citation type="submission" date="2019-07" db="EMBL/GenBank/DDBJ databases">
        <title>Whole genome shotgun sequence of Chitinophaga cymbidii NBRC 109752.</title>
        <authorList>
            <person name="Hosoyama A."/>
            <person name="Uohara A."/>
            <person name="Ohji S."/>
            <person name="Ichikawa N."/>
        </authorList>
    </citation>
    <scope>NUCLEOTIDE SEQUENCE [LARGE SCALE GENOMIC DNA]</scope>
    <source>
        <strain evidence="2 3">NBRC 109752</strain>
    </source>
</reference>
<dbReference type="AlphaFoldDB" id="A0A512RFK8"/>
<feature type="chain" id="PRO_5022021599" evidence="1">
    <location>
        <begin position="20"/>
        <end position="276"/>
    </location>
</feature>
<dbReference type="InterPro" id="IPR022298">
    <property type="entry name" value="Conjug_transposon_TraN"/>
</dbReference>
<dbReference type="Pfam" id="PF13595">
    <property type="entry name" value="DUF4138"/>
    <property type="match status" value="1"/>
</dbReference>
<keyword evidence="1" id="KW-0732">Signal</keyword>
<sequence length="276" mass="31413">MRTVLLSLLVCCWTCYSYAQSHELPAKLIAGSAHKIEVTNLATTVIAFPFPVRDGDCGSAELLMEKIPEAENIIKLKAHSIHMPPTSLHIFTKDGKIHTFNVFFSTAPATQTYYLLPGNRTDVLVPTVFSDGINEQQLQQFISDASGEKARKSRQSTRFKMQVALQGVYIRNELMLLRFHIRNHSSLPYRANWTNLCIHDKKITRRSSIQQIPVQPIYWDQLPKIEGRASLDYYIIISQVAVPDKKKLTFELQEENGGRRIAVTIRNKDLFKATPL</sequence>
<dbReference type="EMBL" id="BKAU01000001">
    <property type="protein sequence ID" value="GEP94493.1"/>
    <property type="molecule type" value="Genomic_DNA"/>
</dbReference>
<organism evidence="2 3">
    <name type="scientific">Chitinophaga cymbidii</name>
    <dbReference type="NCBI Taxonomy" id="1096750"/>
    <lineage>
        <taxon>Bacteria</taxon>
        <taxon>Pseudomonadati</taxon>
        <taxon>Bacteroidota</taxon>
        <taxon>Chitinophagia</taxon>
        <taxon>Chitinophagales</taxon>
        <taxon>Chitinophagaceae</taxon>
        <taxon>Chitinophaga</taxon>
    </lineage>
</organism>
<keyword evidence="3" id="KW-1185">Reference proteome</keyword>
<dbReference type="RefSeq" id="WP_146857958.1">
    <property type="nucleotide sequence ID" value="NZ_BKAU01000001.1"/>
</dbReference>
<evidence type="ECO:0000256" key="1">
    <source>
        <dbReference type="SAM" id="SignalP"/>
    </source>
</evidence>
<protein>
    <submittedName>
        <fullName evidence="2">Conjugative transposon protein TraN</fullName>
    </submittedName>
</protein>
<evidence type="ECO:0000313" key="2">
    <source>
        <dbReference type="EMBL" id="GEP94493.1"/>
    </source>
</evidence>
<accession>A0A512RFK8</accession>
<comment type="caution">
    <text evidence="2">The sequence shown here is derived from an EMBL/GenBank/DDBJ whole genome shotgun (WGS) entry which is preliminary data.</text>
</comment>
<dbReference type="OrthoDB" id="1038500at2"/>
<name>A0A512RFK8_9BACT</name>
<feature type="signal peptide" evidence="1">
    <location>
        <begin position="1"/>
        <end position="19"/>
    </location>
</feature>